<gene>
    <name evidence="5" type="ORF">SAMN05444354_10857</name>
</gene>
<feature type="chain" id="PRO_5010292953" evidence="3">
    <location>
        <begin position="17"/>
        <end position="581"/>
    </location>
</feature>
<dbReference type="EMBL" id="FOAP01000008">
    <property type="protein sequence ID" value="SEL73953.1"/>
    <property type="molecule type" value="Genomic_DNA"/>
</dbReference>
<keyword evidence="2" id="KW-0472">Membrane</keyword>
<dbReference type="InterPro" id="IPR000184">
    <property type="entry name" value="Bac_surfAg_D15"/>
</dbReference>
<keyword evidence="6" id="KW-1185">Reference proteome</keyword>
<dbReference type="Proteomes" id="UP000182719">
    <property type="component" value="Unassembled WGS sequence"/>
</dbReference>
<comment type="subcellular location">
    <subcellularLocation>
        <location evidence="1">Membrane</location>
    </subcellularLocation>
</comment>
<proteinExistence type="predicted"/>
<dbReference type="GO" id="GO:0019867">
    <property type="term" value="C:outer membrane"/>
    <property type="evidence" value="ECO:0007669"/>
    <property type="project" value="InterPro"/>
</dbReference>
<dbReference type="Gene3D" id="3.10.20.310">
    <property type="entry name" value="membrane protein fhac"/>
    <property type="match status" value="1"/>
</dbReference>
<sequence length="581" mass="64218">MPFALLALLIPPLVMSAPEAPPKVQEGYEETLVSWGLAQHGRLLEPVPEGKRLEAILVAAEDVVAESDPYPNFLNLFHARTRETVIRREVLLEPGQPYSAALVQETMRNLRKLGIFAVVRGVAVQGESPGGVALLIITKDLWSLRLNQTFEVVGSFVSYLKLQGTEANFLGLNQRVAADFILRPDTFSFGQSYINRRVGGSRWYFGESAALILGRESGKPEGSRGSVAIQRPLYSLSTPWGLSTSASWNVATTRVYRGTEVWQLDYPEGAPVPYIYKTREVSADAQYTRSYGGLHKVNVSGGVAAYHRDYRAPEEAPLDEGQRAWLRDTLLPRSEDAAYALLSLSAFQARYQVMRDVDSYALSEDYQLGHSVFASVRYAPPVFSSAAHYAELGVAARYRWLWGDALTTVAAAAAIRRALGDGGGWTNRRWATEVQQVSPRVLGGRFVARGVLDVNIDDLFDRVTLLGGGNGLRGASPDAYSGKRMLLVNLEYRTVPVVFQTLHLGGVLFYDAGSAFDRRPKVVHSVGLGVRFLFPQFNLYPFRLDFGYVLNDTMPSVGQRFTFSGGQITDYRPGFLDSPLR</sequence>
<evidence type="ECO:0000313" key="6">
    <source>
        <dbReference type="Proteomes" id="UP000182719"/>
    </source>
</evidence>
<protein>
    <submittedName>
        <fullName evidence="5">Surface antigen</fullName>
    </submittedName>
</protein>
<name>A0A1H7SN64_STIAU</name>
<dbReference type="Pfam" id="PF01103">
    <property type="entry name" value="Omp85"/>
    <property type="match status" value="1"/>
</dbReference>
<evidence type="ECO:0000256" key="2">
    <source>
        <dbReference type="ARBA" id="ARBA00023136"/>
    </source>
</evidence>
<dbReference type="AlphaFoldDB" id="A0A1H7SN64"/>
<evidence type="ECO:0000256" key="3">
    <source>
        <dbReference type="SAM" id="SignalP"/>
    </source>
</evidence>
<dbReference type="Gene3D" id="2.40.160.50">
    <property type="entry name" value="membrane protein fhac: a member of the omp85/tpsb transporter family"/>
    <property type="match status" value="1"/>
</dbReference>
<evidence type="ECO:0000313" key="5">
    <source>
        <dbReference type="EMBL" id="SEL73953.1"/>
    </source>
</evidence>
<evidence type="ECO:0000259" key="4">
    <source>
        <dbReference type="Pfam" id="PF01103"/>
    </source>
</evidence>
<feature type="signal peptide" evidence="3">
    <location>
        <begin position="1"/>
        <end position="16"/>
    </location>
</feature>
<keyword evidence="3" id="KW-0732">Signal</keyword>
<feature type="domain" description="Bacterial surface antigen (D15)" evidence="4">
    <location>
        <begin position="168"/>
        <end position="567"/>
    </location>
</feature>
<reference evidence="6" key="1">
    <citation type="submission" date="2016-10" db="EMBL/GenBank/DDBJ databases">
        <authorList>
            <person name="Varghese N."/>
            <person name="Submissions S."/>
        </authorList>
    </citation>
    <scope>NUCLEOTIDE SEQUENCE [LARGE SCALE GENOMIC DNA]</scope>
    <source>
        <strain evidence="6">DSM 17044</strain>
    </source>
</reference>
<accession>A0A1H7SN64</accession>
<evidence type="ECO:0000256" key="1">
    <source>
        <dbReference type="ARBA" id="ARBA00004370"/>
    </source>
</evidence>
<organism evidence="5 6">
    <name type="scientific">Stigmatella aurantiaca</name>
    <dbReference type="NCBI Taxonomy" id="41"/>
    <lineage>
        <taxon>Bacteria</taxon>
        <taxon>Pseudomonadati</taxon>
        <taxon>Myxococcota</taxon>
        <taxon>Myxococcia</taxon>
        <taxon>Myxococcales</taxon>
        <taxon>Cystobacterineae</taxon>
        <taxon>Archangiaceae</taxon>
        <taxon>Stigmatella</taxon>
    </lineage>
</organism>